<dbReference type="PROSITE" id="PS50111">
    <property type="entry name" value="CHEMOTAXIS_TRANSDUC_2"/>
    <property type="match status" value="1"/>
</dbReference>
<dbReference type="PRINTS" id="PR00260">
    <property type="entry name" value="CHEMTRNSDUCR"/>
</dbReference>
<evidence type="ECO:0000259" key="7">
    <source>
        <dbReference type="PROSITE" id="PS50885"/>
    </source>
</evidence>
<gene>
    <name evidence="8" type="ORF">GCM10010124_27290</name>
</gene>
<sequence length="537" mass="55069">MPSLRNLRVGTKLVVNAGVALSLLTAVAAIGYLASRDGEAAADRAVRATELSRDVTALTYRAADLNGWQTAYALDVGRHGPAAAGDTAANRQAFLVAAAVVETEYARTYAEMVSPEARAHAAAFRTAFADFMALDARIVARYRTGRPADRAAADALVVGDAVATYQRMVREGEAAGRASVARADGIRQEFAASSAAERGWIPAMAMAAALLMVLGAVFVQRSIVPPLRRVSAVLRAMAEGDLTTSAAVAQTDEIGEMAGALDQANARTRDTLAEVGDHARTVAASAEELSVTSREIALSSGESATQAGIVAASTEEVSATVHTLAAGAEQMTASIREIAENASQASAVAAEAVGEAHHAEEIMGQLDAASAEIGAVLKVITSIAEQTNLLALNATIEAARAGEAGKGFAVVASEVKDLAQETARATGDIAGRIEAIQGGANNATRAIGAITAVIDRVHSYQQTIAAAVEEQTATTNEISRSVGEAATGTSSISENITGIAQSANDTSTGVGQTQVTADELAQRSARLTALIGSFRVQ</sequence>
<dbReference type="GO" id="GO:0016020">
    <property type="term" value="C:membrane"/>
    <property type="evidence" value="ECO:0007669"/>
    <property type="project" value="InterPro"/>
</dbReference>
<evidence type="ECO:0000256" key="1">
    <source>
        <dbReference type="ARBA" id="ARBA00022692"/>
    </source>
</evidence>
<keyword evidence="9" id="KW-1185">Reference proteome</keyword>
<proteinExistence type="inferred from homology"/>
<evidence type="ECO:0000256" key="2">
    <source>
        <dbReference type="ARBA" id="ARBA00022989"/>
    </source>
</evidence>
<dbReference type="PANTHER" id="PTHR32089">
    <property type="entry name" value="METHYL-ACCEPTING CHEMOTAXIS PROTEIN MCPB"/>
    <property type="match status" value="1"/>
</dbReference>
<comment type="similarity">
    <text evidence="4">Belongs to the methyl-accepting chemotaxis (MCP) protein family.</text>
</comment>
<dbReference type="Pfam" id="PF00015">
    <property type="entry name" value="MCPsignal"/>
    <property type="match status" value="1"/>
</dbReference>
<dbReference type="AlphaFoldDB" id="A0A8J3BP35"/>
<name>A0A8J3BP35_9ACTN</name>
<dbReference type="GO" id="GO:0004888">
    <property type="term" value="F:transmembrane signaling receptor activity"/>
    <property type="evidence" value="ECO:0007669"/>
    <property type="project" value="InterPro"/>
</dbReference>
<comment type="caution">
    <text evidence="8">The sequence shown here is derived from an EMBL/GenBank/DDBJ whole genome shotgun (WGS) entry which is preliminary data.</text>
</comment>
<dbReference type="Pfam" id="PF00672">
    <property type="entry name" value="HAMP"/>
    <property type="match status" value="1"/>
</dbReference>
<reference evidence="8" key="2">
    <citation type="submission" date="2020-09" db="EMBL/GenBank/DDBJ databases">
        <authorList>
            <person name="Sun Q."/>
            <person name="Ohkuma M."/>
        </authorList>
    </citation>
    <scope>NUCLEOTIDE SEQUENCE</scope>
    <source>
        <strain evidence="8">JCM 3091</strain>
    </source>
</reference>
<evidence type="ECO:0000313" key="9">
    <source>
        <dbReference type="Proteomes" id="UP000662200"/>
    </source>
</evidence>
<keyword evidence="2" id="KW-0472">Membrane</keyword>
<dbReference type="Proteomes" id="UP000662200">
    <property type="component" value="Unassembled WGS sequence"/>
</dbReference>
<dbReference type="EMBL" id="BMQC01000008">
    <property type="protein sequence ID" value="GGK33100.1"/>
    <property type="molecule type" value="Genomic_DNA"/>
</dbReference>
<dbReference type="InterPro" id="IPR003660">
    <property type="entry name" value="HAMP_dom"/>
</dbReference>
<dbReference type="Gene3D" id="1.10.287.950">
    <property type="entry name" value="Methyl-accepting chemotaxis protein"/>
    <property type="match status" value="1"/>
</dbReference>
<organism evidence="8 9">
    <name type="scientific">Pilimelia terevasa</name>
    <dbReference type="NCBI Taxonomy" id="53372"/>
    <lineage>
        <taxon>Bacteria</taxon>
        <taxon>Bacillati</taxon>
        <taxon>Actinomycetota</taxon>
        <taxon>Actinomycetes</taxon>
        <taxon>Micromonosporales</taxon>
        <taxon>Micromonosporaceae</taxon>
        <taxon>Pilimelia</taxon>
    </lineage>
</organism>
<dbReference type="SMART" id="SM00283">
    <property type="entry name" value="MA"/>
    <property type="match status" value="1"/>
</dbReference>
<keyword evidence="2" id="KW-1133">Transmembrane helix</keyword>
<dbReference type="GO" id="GO:0006935">
    <property type="term" value="P:chemotaxis"/>
    <property type="evidence" value="ECO:0007669"/>
    <property type="project" value="InterPro"/>
</dbReference>
<evidence type="ECO:0000313" key="8">
    <source>
        <dbReference type="EMBL" id="GGK33100.1"/>
    </source>
</evidence>
<dbReference type="PROSITE" id="PS50885">
    <property type="entry name" value="HAMP"/>
    <property type="match status" value="1"/>
</dbReference>
<dbReference type="SUPFAM" id="SSF58104">
    <property type="entry name" value="Methyl-accepting chemotaxis protein (MCP) signaling domain"/>
    <property type="match status" value="1"/>
</dbReference>
<keyword evidence="1" id="KW-0812">Transmembrane</keyword>
<dbReference type="GO" id="GO:0007165">
    <property type="term" value="P:signal transduction"/>
    <property type="evidence" value="ECO:0007669"/>
    <property type="project" value="UniProtKB-KW"/>
</dbReference>
<feature type="domain" description="HAMP" evidence="7">
    <location>
        <begin position="221"/>
        <end position="273"/>
    </location>
</feature>
<evidence type="ECO:0000259" key="6">
    <source>
        <dbReference type="PROSITE" id="PS50111"/>
    </source>
</evidence>
<evidence type="ECO:0000256" key="5">
    <source>
        <dbReference type="PROSITE-ProRule" id="PRU00284"/>
    </source>
</evidence>
<reference evidence="8" key="1">
    <citation type="journal article" date="2014" name="Int. J. Syst. Evol. Microbiol.">
        <title>Complete genome sequence of Corynebacterium casei LMG S-19264T (=DSM 44701T), isolated from a smear-ripened cheese.</title>
        <authorList>
            <consortium name="US DOE Joint Genome Institute (JGI-PGF)"/>
            <person name="Walter F."/>
            <person name="Albersmeier A."/>
            <person name="Kalinowski J."/>
            <person name="Ruckert C."/>
        </authorList>
    </citation>
    <scope>NUCLEOTIDE SEQUENCE</scope>
    <source>
        <strain evidence="8">JCM 3091</strain>
    </source>
</reference>
<dbReference type="PANTHER" id="PTHR32089:SF112">
    <property type="entry name" value="LYSOZYME-LIKE PROTEIN-RELATED"/>
    <property type="match status" value="1"/>
</dbReference>
<protein>
    <submittedName>
        <fullName evidence="8">Chemotaxis protein</fullName>
    </submittedName>
</protein>
<dbReference type="CDD" id="cd06225">
    <property type="entry name" value="HAMP"/>
    <property type="match status" value="1"/>
</dbReference>
<evidence type="ECO:0000256" key="3">
    <source>
        <dbReference type="ARBA" id="ARBA00023224"/>
    </source>
</evidence>
<dbReference type="RefSeq" id="WP_189114670.1">
    <property type="nucleotide sequence ID" value="NZ_BMQC01000008.1"/>
</dbReference>
<accession>A0A8J3BP35</accession>
<evidence type="ECO:0000256" key="4">
    <source>
        <dbReference type="ARBA" id="ARBA00029447"/>
    </source>
</evidence>
<keyword evidence="3 5" id="KW-0807">Transducer</keyword>
<dbReference type="InterPro" id="IPR004090">
    <property type="entry name" value="Chemotax_Me-accpt_rcpt"/>
</dbReference>
<dbReference type="InterPro" id="IPR004089">
    <property type="entry name" value="MCPsignal_dom"/>
</dbReference>
<feature type="domain" description="Methyl-accepting transducer" evidence="6">
    <location>
        <begin position="278"/>
        <end position="521"/>
    </location>
</feature>
<dbReference type="SMART" id="SM00304">
    <property type="entry name" value="HAMP"/>
    <property type="match status" value="1"/>
</dbReference>